<dbReference type="GO" id="GO:0003824">
    <property type="term" value="F:catalytic activity"/>
    <property type="evidence" value="ECO:0007669"/>
    <property type="project" value="InterPro"/>
</dbReference>
<dbReference type="InterPro" id="IPR002500">
    <property type="entry name" value="PAPS_reduct_dom"/>
</dbReference>
<feature type="domain" description="Phosphoadenosine phosphosulphate reductase" evidence="2">
    <location>
        <begin position="49"/>
        <end position="274"/>
    </location>
</feature>
<evidence type="ECO:0000256" key="1">
    <source>
        <dbReference type="SAM" id="MobiDB-lite"/>
    </source>
</evidence>
<dbReference type="RefSeq" id="WP_310897990.1">
    <property type="nucleotide sequence ID" value="NZ_JAMQOM010000015.1"/>
</dbReference>
<accession>A0AAE4JKL0</accession>
<reference evidence="3 4" key="1">
    <citation type="submission" date="2022-06" db="EMBL/GenBank/DDBJ databases">
        <title>Haloarcula sp. a new haloarchaeum isolate from saline soil.</title>
        <authorList>
            <person name="Strakova D."/>
            <person name="Galisteo C."/>
            <person name="Sanchez-Porro C."/>
            <person name="Ventosa A."/>
        </authorList>
    </citation>
    <scope>NUCLEOTIDE SEQUENCE [LARGE SCALE GENOMIC DNA]</scope>
    <source>
        <strain evidence="3 4">S1AR25-5A</strain>
    </source>
</reference>
<feature type="compositionally biased region" description="Basic and acidic residues" evidence="1">
    <location>
        <begin position="12"/>
        <end position="25"/>
    </location>
</feature>
<sequence length="500" mass="58092">MSTDDTNANESGRSDPNERDRESVFSTRSLEEIHQEIRETYVRDERPWVIGYSGGKDSTTALQLIWHALSELEEDQLTKTVHVISSDTLVETPKIVNHITSTLENVDKYAEEAGLPFEAHKVYPEVDDSFWVNLIGRGYPAPNQNFRWCTDRLKIDPADRFIEETISEHGEAVVILGARKSESATREQVMNLNSIDGSVLSRHSKFSSAYIYTPIEDFLVDDVWDYLLQVECPWGKSNRDLAALYQEADDECPMVIDTSTPSCGNSRFGCWTCTVVSDDKAMEGMIDAGNEWMEPLLEFRDMLKSTQDPDEKSTYREMKGRRYGKVKPKTNGAEGEIIPRAYKLEFRKDLLRRLLETEKEVNERRSDDQEYLELIRDPELKEIRRLWRNEESDWEDSVPQIYEDVMGDSLDWVDDDLDSFSKEEEEVLRKVAAEEDIPPKLLKRLLDTELQHHGMKRRASIYGQIDSILKEDWRTKEEILDEYENEDSDSWVYDVAYEEL</sequence>
<dbReference type="Proteomes" id="UP001253439">
    <property type="component" value="Unassembled WGS sequence"/>
</dbReference>
<dbReference type="SUPFAM" id="SSF52402">
    <property type="entry name" value="Adenine nucleotide alpha hydrolases-like"/>
    <property type="match status" value="1"/>
</dbReference>
<feature type="region of interest" description="Disordered" evidence="1">
    <location>
        <begin position="1"/>
        <end position="25"/>
    </location>
</feature>
<evidence type="ECO:0000313" key="3">
    <source>
        <dbReference type="EMBL" id="MDS0223459.1"/>
    </source>
</evidence>
<organism evidence="3 4">
    <name type="scientific">Haloarcula terrestris</name>
    <dbReference type="NCBI Taxonomy" id="2950533"/>
    <lineage>
        <taxon>Archaea</taxon>
        <taxon>Methanobacteriati</taxon>
        <taxon>Methanobacteriota</taxon>
        <taxon>Stenosarchaea group</taxon>
        <taxon>Halobacteria</taxon>
        <taxon>Halobacteriales</taxon>
        <taxon>Haloarculaceae</taxon>
        <taxon>Haloarcula</taxon>
    </lineage>
</organism>
<dbReference type="Pfam" id="PF01507">
    <property type="entry name" value="PAPS_reduct"/>
    <property type="match status" value="1"/>
</dbReference>
<dbReference type="EMBL" id="JAMQOM010000015">
    <property type="protein sequence ID" value="MDS0223459.1"/>
    <property type="molecule type" value="Genomic_DNA"/>
</dbReference>
<dbReference type="AlphaFoldDB" id="A0AAE4JKL0"/>
<protein>
    <submittedName>
        <fullName evidence="3">DNA phosphorothioation system sulfurtransferase DndC</fullName>
    </submittedName>
</protein>
<keyword evidence="4" id="KW-1185">Reference proteome</keyword>
<dbReference type="NCBIfam" id="NF005316">
    <property type="entry name" value="PRK06850.1"/>
    <property type="match status" value="1"/>
</dbReference>
<dbReference type="InterPro" id="IPR050128">
    <property type="entry name" value="Sulfate_adenylyltrnsfr_sub2"/>
</dbReference>
<dbReference type="PANTHER" id="PTHR43196">
    <property type="entry name" value="SULFATE ADENYLYLTRANSFERASE SUBUNIT 2"/>
    <property type="match status" value="1"/>
</dbReference>
<dbReference type="InterPro" id="IPR014729">
    <property type="entry name" value="Rossmann-like_a/b/a_fold"/>
</dbReference>
<proteinExistence type="predicted"/>
<name>A0AAE4JKL0_9EURY</name>
<dbReference type="PANTHER" id="PTHR43196:SF2">
    <property type="entry name" value="PHOSPHOADENOSINE PHOSPHOSULFATE REDUCTASE"/>
    <property type="match status" value="1"/>
</dbReference>
<evidence type="ECO:0000313" key="4">
    <source>
        <dbReference type="Proteomes" id="UP001253439"/>
    </source>
</evidence>
<comment type="caution">
    <text evidence="3">The sequence shown here is derived from an EMBL/GenBank/DDBJ whole genome shotgun (WGS) entry which is preliminary data.</text>
</comment>
<evidence type="ECO:0000259" key="2">
    <source>
        <dbReference type="Pfam" id="PF01507"/>
    </source>
</evidence>
<feature type="compositionally biased region" description="Polar residues" evidence="1">
    <location>
        <begin position="1"/>
        <end position="11"/>
    </location>
</feature>
<dbReference type="Gene3D" id="3.40.50.620">
    <property type="entry name" value="HUPs"/>
    <property type="match status" value="1"/>
</dbReference>
<gene>
    <name evidence="3" type="primary">dndC</name>
    <name evidence="3" type="ORF">NDI54_19140</name>
</gene>
<dbReference type="InterPro" id="IPR017598">
    <property type="entry name" value="SulphurTrfase_DndC"/>
</dbReference>
<dbReference type="NCBIfam" id="TIGR03183">
    <property type="entry name" value="DNA_S_dndC"/>
    <property type="match status" value="1"/>
</dbReference>